<keyword evidence="6" id="KW-1185">Reference proteome</keyword>
<dbReference type="Proteomes" id="UP000594263">
    <property type="component" value="Unplaced"/>
</dbReference>
<organism evidence="5 6">
    <name type="scientific">Kalanchoe fedtschenkoi</name>
    <name type="common">Lavender scallops</name>
    <name type="synonym">South American air plant</name>
    <dbReference type="NCBI Taxonomy" id="63787"/>
    <lineage>
        <taxon>Eukaryota</taxon>
        <taxon>Viridiplantae</taxon>
        <taxon>Streptophyta</taxon>
        <taxon>Embryophyta</taxon>
        <taxon>Tracheophyta</taxon>
        <taxon>Spermatophyta</taxon>
        <taxon>Magnoliopsida</taxon>
        <taxon>eudicotyledons</taxon>
        <taxon>Gunneridae</taxon>
        <taxon>Pentapetalae</taxon>
        <taxon>Saxifragales</taxon>
        <taxon>Crassulaceae</taxon>
        <taxon>Kalanchoe</taxon>
    </lineage>
</organism>
<dbReference type="Gramene" id="Kaladp0101s0143.1.v1.1">
    <property type="protein sequence ID" value="Kaladp0101s0143.1.v1.1"/>
    <property type="gene ID" value="Kaladp0101s0143.v1.1"/>
</dbReference>
<feature type="domain" description="RING-type" evidence="3">
    <location>
        <begin position="110"/>
        <end position="155"/>
    </location>
</feature>
<dbReference type="Pfam" id="PF13639">
    <property type="entry name" value="zf-RING_2"/>
    <property type="match status" value="1"/>
</dbReference>
<dbReference type="CDD" id="cd01466">
    <property type="entry name" value="vWA_C3HC4_type"/>
    <property type="match status" value="1"/>
</dbReference>
<dbReference type="InterPro" id="IPR002035">
    <property type="entry name" value="VWF_A"/>
</dbReference>
<dbReference type="PANTHER" id="PTHR10579">
    <property type="entry name" value="CALCIUM-ACTIVATED CHLORIDE CHANNEL REGULATOR"/>
    <property type="match status" value="1"/>
</dbReference>
<feature type="domain" description="VWFA" evidence="4">
    <location>
        <begin position="310"/>
        <end position="440"/>
    </location>
</feature>
<dbReference type="Gene3D" id="3.40.50.410">
    <property type="entry name" value="von Willebrand factor, type A domain"/>
    <property type="match status" value="1"/>
</dbReference>
<dbReference type="SMART" id="SM00327">
    <property type="entry name" value="VWA"/>
    <property type="match status" value="1"/>
</dbReference>
<evidence type="ECO:0000259" key="4">
    <source>
        <dbReference type="PROSITE" id="PS50234"/>
    </source>
</evidence>
<feature type="compositionally biased region" description="Pro residues" evidence="2">
    <location>
        <begin position="61"/>
        <end position="70"/>
    </location>
</feature>
<dbReference type="SUPFAM" id="SSF53300">
    <property type="entry name" value="vWA-like"/>
    <property type="match status" value="1"/>
</dbReference>
<dbReference type="EnsemblPlants" id="Kaladp0101s0143.1.v1.1">
    <property type="protein sequence ID" value="Kaladp0101s0143.1.v1.1"/>
    <property type="gene ID" value="Kaladp0101s0143.v1.1"/>
</dbReference>
<dbReference type="PROSITE" id="PS50234">
    <property type="entry name" value="VWFA"/>
    <property type="match status" value="1"/>
</dbReference>
<dbReference type="PROSITE" id="PS50089">
    <property type="entry name" value="ZF_RING_2"/>
    <property type="match status" value="1"/>
</dbReference>
<keyword evidence="1" id="KW-0479">Metal-binding</keyword>
<dbReference type="Gene3D" id="3.30.40.10">
    <property type="entry name" value="Zinc/RING finger domain, C3HC4 (zinc finger)"/>
    <property type="match status" value="1"/>
</dbReference>
<evidence type="ECO:0000256" key="2">
    <source>
        <dbReference type="SAM" id="MobiDB-lite"/>
    </source>
</evidence>
<sequence length="709" mass="77873">MGTGWRRAFCTSTLPRNSDVEADLTGDQVTASPSPRSCTKLGFFSHSNPSTPRLRCRTSAAPPPSEPPYTTPKAAAAQNKVALKSPRSSDSPSPLKLSIFRNSFRSRSNCGVCAQSVKTGQGTAIYTAECGHAFHFPCIAAHVTKKGSLACPVCEVSWKDAPLLAVRPHAKISTPKTEKKMTTKDESPRQLYHLKPVSVIRAYDDDESLLTPTAGGKFNPIPEADEEHGEEAEQEEEEVEEFQGFFVNPIPSCSLKPSNSWRNVEVKPMPEAAILSVNHTHETYAIALRVKAPSTPLQTDQCHRRATPIDLVAVLDVSGSMGGSKLHMLKRAMRLVISSLGASDRLSIVAFSATTKRLLPLRRMTLQGQLSAKHIVDRLTCGQGSNAGDALKKAAKVLEDRREKNPVASILLLSDGQDQTQLRRERRHVSSGTRISHIEIPVHDSGYGKSCGYSLDAAEDTFAKHVGCLLSVVVQDLRIKLKLDINGADISAVYCNNFRPTLLGSDSIRLGDLYAEEERELLLEVRVAASVSGTRPVITARCNYRDPTTLGTVNCREQSFLIPKLVPIRSRATKTERLRNLFIATRAIAEARGLVEQCEFSKAECLLASARALVLQSSTSEMSAGEYVRGLEIEMMELARRQQLMKQTAAQSRRRKQEEWGEFGLVDENGDPLTPTSAWRAAEMLAKVAMMKKSLNKVNDLHGFENARF</sequence>
<name>A0A7N1A510_KALFE</name>
<protein>
    <recommendedName>
        <fullName evidence="7">Zinc finger family protein</fullName>
    </recommendedName>
</protein>
<evidence type="ECO:0000256" key="1">
    <source>
        <dbReference type="PROSITE-ProRule" id="PRU00175"/>
    </source>
</evidence>
<proteinExistence type="predicted"/>
<dbReference type="SMART" id="SM00184">
    <property type="entry name" value="RING"/>
    <property type="match status" value="1"/>
</dbReference>
<accession>A0A7N1A510</accession>
<feature type="region of interest" description="Disordered" evidence="2">
    <location>
        <begin position="41"/>
        <end position="94"/>
    </location>
</feature>
<feature type="compositionally biased region" description="Acidic residues" evidence="2">
    <location>
        <begin position="223"/>
        <end position="232"/>
    </location>
</feature>
<dbReference type="GO" id="GO:0008270">
    <property type="term" value="F:zinc ion binding"/>
    <property type="evidence" value="ECO:0007669"/>
    <property type="project" value="UniProtKB-KW"/>
</dbReference>
<evidence type="ECO:0000313" key="6">
    <source>
        <dbReference type="Proteomes" id="UP000594263"/>
    </source>
</evidence>
<dbReference type="Pfam" id="PF25243">
    <property type="entry name" value="WAV3_C"/>
    <property type="match status" value="1"/>
</dbReference>
<dbReference type="Pfam" id="PF13519">
    <property type="entry name" value="VWA_2"/>
    <property type="match status" value="1"/>
</dbReference>
<keyword evidence="1" id="KW-0862">Zinc</keyword>
<evidence type="ECO:0000313" key="5">
    <source>
        <dbReference type="EnsemblPlants" id="Kaladp0101s0143.1.v1.1"/>
    </source>
</evidence>
<dbReference type="InterPro" id="IPR001841">
    <property type="entry name" value="Znf_RING"/>
</dbReference>
<keyword evidence="1" id="KW-0863">Zinc-finger</keyword>
<evidence type="ECO:0008006" key="7">
    <source>
        <dbReference type="Google" id="ProtNLM"/>
    </source>
</evidence>
<dbReference type="SUPFAM" id="SSF57850">
    <property type="entry name" value="RING/U-box"/>
    <property type="match status" value="1"/>
</dbReference>
<dbReference type="OMA" id="STCAMCL"/>
<reference evidence="5" key="1">
    <citation type="submission" date="2021-01" db="UniProtKB">
        <authorList>
            <consortium name="EnsemblPlants"/>
        </authorList>
    </citation>
    <scope>IDENTIFICATION</scope>
</reference>
<dbReference type="InterPro" id="IPR013083">
    <property type="entry name" value="Znf_RING/FYVE/PHD"/>
</dbReference>
<evidence type="ECO:0000259" key="3">
    <source>
        <dbReference type="PROSITE" id="PS50089"/>
    </source>
</evidence>
<dbReference type="InterPro" id="IPR036465">
    <property type="entry name" value="vWFA_dom_sf"/>
</dbReference>
<dbReference type="InterPro" id="IPR057427">
    <property type="entry name" value="WAV3_C"/>
</dbReference>
<dbReference type="AlphaFoldDB" id="A0A7N1A510"/>
<dbReference type="InterPro" id="IPR051266">
    <property type="entry name" value="CLCR"/>
</dbReference>
<feature type="region of interest" description="Disordered" evidence="2">
    <location>
        <begin position="211"/>
        <end position="232"/>
    </location>
</feature>
<dbReference type="PANTHER" id="PTHR10579:SF55">
    <property type="entry name" value="E3 UBIQUITIN-PROTEIN LIGASE WAV3"/>
    <property type="match status" value="1"/>
</dbReference>